<accession>A0A1G8WHQ1</accession>
<dbReference type="AlphaFoldDB" id="A0A1G8WHQ1"/>
<dbReference type="SMART" id="SM00409">
    <property type="entry name" value="IG"/>
    <property type="match status" value="1"/>
</dbReference>
<dbReference type="NCBIfam" id="TIGR04183">
    <property type="entry name" value="Por_Secre_tail"/>
    <property type="match status" value="1"/>
</dbReference>
<gene>
    <name evidence="4" type="ORF">SAMN04487935_1799</name>
</gene>
<feature type="signal peptide" evidence="2">
    <location>
        <begin position="1"/>
        <end position="17"/>
    </location>
</feature>
<evidence type="ECO:0000259" key="3">
    <source>
        <dbReference type="PROSITE" id="PS50835"/>
    </source>
</evidence>
<evidence type="ECO:0000256" key="2">
    <source>
        <dbReference type="SAM" id="SignalP"/>
    </source>
</evidence>
<dbReference type="SUPFAM" id="SSF81296">
    <property type="entry name" value="E set domains"/>
    <property type="match status" value="1"/>
</dbReference>
<dbReference type="Gene3D" id="2.60.40.10">
    <property type="entry name" value="Immunoglobulins"/>
    <property type="match status" value="2"/>
</dbReference>
<keyword evidence="1 2" id="KW-0732">Signal</keyword>
<keyword evidence="5" id="KW-1185">Reference proteome</keyword>
<evidence type="ECO:0000313" key="4">
    <source>
        <dbReference type="EMBL" id="SDJ77060.1"/>
    </source>
</evidence>
<dbReference type="EMBL" id="FNEZ01000002">
    <property type="protein sequence ID" value="SDJ77060.1"/>
    <property type="molecule type" value="Genomic_DNA"/>
</dbReference>
<dbReference type="InterPro" id="IPR007110">
    <property type="entry name" value="Ig-like_dom"/>
</dbReference>
<dbReference type="STRING" id="1128970.SAMN04487935_1799"/>
<organism evidence="4 5">
    <name type="scientific">Flavobacterium noncentrifugens</name>
    <dbReference type="NCBI Taxonomy" id="1128970"/>
    <lineage>
        <taxon>Bacteria</taxon>
        <taxon>Pseudomonadati</taxon>
        <taxon>Bacteroidota</taxon>
        <taxon>Flavobacteriia</taxon>
        <taxon>Flavobacteriales</taxon>
        <taxon>Flavobacteriaceae</taxon>
        <taxon>Flavobacterium</taxon>
    </lineage>
</organism>
<dbReference type="Pfam" id="PF18962">
    <property type="entry name" value="Por_Secre_tail"/>
    <property type="match status" value="1"/>
</dbReference>
<protein>
    <submittedName>
        <fullName evidence="4">Por secretion system C-terminal sorting domain-containing protein</fullName>
    </submittedName>
</protein>
<feature type="domain" description="Ig-like" evidence="3">
    <location>
        <begin position="381"/>
        <end position="462"/>
    </location>
</feature>
<sequence>MLCIVFFALLFSADAFAQVPTITAVSPTNVSTRTTITITGTNFLTTTSVKFGGTAAASFTIVNNTTITAFATTSGAVTVTRATGTATGPAITMATNTAVANASALNRIITDYGASGYWSSTTTSATPANQPDTRHNLLAFGVLAGSVTTVYSTGAADANLNTRVTYTAGDFRAFPFTTVPGSTSASSFLAMANTIDGSAGTTNYLASTIINLRVKDVLTDGIKGLDIGTGLTNVSTGANFEFSINGIVTSKIADTEPDIVLAQIADPSTATTVDYYMFTDASGNVVGNVVNTGFKTIAAIGTYKVDLFTLASGQSYATVPPSGNGAAGAATRDIRMIGLNLSDFGITTANASFVTKFKVYSGGDNDVPFYSYNANAITIIPVITTHPVSQAVCTNAGTNVTFTVAATGDGLSYQWKKNGTNIPGATSTSYTITNVALSDLADYTAVVSNVGGNVTSNTASLTSITATSTTWTGATNSDWNTASNWTCSVVPSTTISANIPVVGTVYPLLSSVTGICKDLIVASGASVTVNDTGVLDIAGAINNSGVINTVNGTIAFLGTSAQTIPSNAFQGNTIKNLIINNTAGVTMLGNNDLTGVLTLTAGTFATGNHLTLKSNINTTAMIAPVTGTISGNLTIERFIPSRRAFRFLSSPTTGETIRSNWQEGAPTIDPVGLGTDITGAGGATNGFDVSGSNNPSLYTFLNQNPAAGTSWFASTSTNVPMVAGVPYRILVRGDRTVNQALNNSPSSVTTLRTTGTIKTGDVVVTDLNQNASGFSLIGNPYQAPVDMAAVMTDASSLLNKNFYYVWDPTRNTKGAYVTVTLPAGSNNFSGSVADKYLQPGQACFIQTATAGAPTLTFKESHKHTAIATATIFKAEENPANMVFTLYDSTVLAANGVAADAFVVRFDENYTNEVDAFDAIKPTNQDENIGLMNSGKILSYESRALPVALDIIPISQTQYRTTSYVYKVAVNGISNVNAYLLDKLTNTRTALTNDSETTVPFTVDNAVAESIAANRFDIVFENLLATSENAFANALKIYPNPASDKFFVKLPTGTDGAVNVKLVNTLGQTVYSTTGASENGILKVQPKNTLQSGIYMVHISNGRNTTIEKLIIK</sequence>
<dbReference type="Proteomes" id="UP000199580">
    <property type="component" value="Unassembled WGS sequence"/>
</dbReference>
<evidence type="ECO:0000313" key="5">
    <source>
        <dbReference type="Proteomes" id="UP000199580"/>
    </source>
</evidence>
<reference evidence="4 5" key="1">
    <citation type="submission" date="2016-10" db="EMBL/GenBank/DDBJ databases">
        <authorList>
            <person name="de Groot N.N."/>
        </authorList>
    </citation>
    <scope>NUCLEOTIDE SEQUENCE [LARGE SCALE GENOMIC DNA]</scope>
    <source>
        <strain evidence="4 5">CGMCC 1.10076</strain>
    </source>
</reference>
<feature type="chain" id="PRO_5011667034" evidence="2">
    <location>
        <begin position="18"/>
        <end position="1112"/>
    </location>
</feature>
<proteinExistence type="predicted"/>
<name>A0A1G8WHQ1_9FLAO</name>
<evidence type="ECO:0000256" key="1">
    <source>
        <dbReference type="ARBA" id="ARBA00022729"/>
    </source>
</evidence>
<dbReference type="CDD" id="cd00096">
    <property type="entry name" value="Ig"/>
    <property type="match status" value="1"/>
</dbReference>
<dbReference type="InterPro" id="IPR036179">
    <property type="entry name" value="Ig-like_dom_sf"/>
</dbReference>
<dbReference type="InterPro" id="IPR026444">
    <property type="entry name" value="Secre_tail"/>
</dbReference>
<dbReference type="InterPro" id="IPR014756">
    <property type="entry name" value="Ig_E-set"/>
</dbReference>
<dbReference type="RefSeq" id="WP_170227551.1">
    <property type="nucleotide sequence ID" value="NZ_BKAI01000004.1"/>
</dbReference>
<dbReference type="InterPro" id="IPR013783">
    <property type="entry name" value="Ig-like_fold"/>
</dbReference>
<dbReference type="SUPFAM" id="SSF48726">
    <property type="entry name" value="Immunoglobulin"/>
    <property type="match status" value="1"/>
</dbReference>
<dbReference type="PROSITE" id="PS50835">
    <property type="entry name" value="IG_LIKE"/>
    <property type="match status" value="1"/>
</dbReference>
<dbReference type="InterPro" id="IPR003599">
    <property type="entry name" value="Ig_sub"/>
</dbReference>